<sequence>MNKSRVWSFLLLIALIVLVSCDSEERSPNIILIMTDDQGFETIGAYGGESYQTPVLDNMAATGIRFNQAHATPVCTPTRLAIMSGKYNSRNYTEFGKMDPDVYTFGNLFQDAGYATFIGGKWQLGGGLNAPYEFGFDEYALWQLTRRPNRYPNPGLEINGEEVDFKNGEYGPDIINDHVLDFIDRHEEEPFFVYYPMNLTHWPFEPTPDSPDWDPTLRRDHEEEKVIPGLHTEPKYFGDMVQYADKLVGKVISKLEELELRENTLIIFTSDNGTARGVSSIINGEEFIGAKLSSNEAGTHVALIANWPSVIPEGLVNNDLIGFTYFFPTLAAVAGIEIPEDLELDGVNFAPVLYGEDVKLPDWLYMWWYRNNDPEGPGDEFARTHRYKYYRDGRFYDLSKDPLEENIPISLDQLSGNQKKVLLKLQKIIDENTRPEFYDNQIKSE</sequence>
<dbReference type="Proteomes" id="UP001165366">
    <property type="component" value="Unassembled WGS sequence"/>
</dbReference>
<evidence type="ECO:0000256" key="2">
    <source>
        <dbReference type="ARBA" id="ARBA00022801"/>
    </source>
</evidence>
<dbReference type="Pfam" id="PF00884">
    <property type="entry name" value="Sulfatase"/>
    <property type="match status" value="1"/>
</dbReference>
<dbReference type="Gene3D" id="3.40.720.10">
    <property type="entry name" value="Alkaline Phosphatase, subunit A"/>
    <property type="match status" value="1"/>
</dbReference>
<dbReference type="InterPro" id="IPR000917">
    <property type="entry name" value="Sulfatase_N"/>
</dbReference>
<proteinExistence type="inferred from homology"/>
<reference evidence="4" key="2">
    <citation type="submission" date="2024-05" db="EMBL/GenBank/DDBJ databases">
        <title>Rhodohalobacter halophilus gen. nov., sp. nov., a moderately halophilic member of the family Balneolaceae.</title>
        <authorList>
            <person name="Xia J."/>
        </authorList>
    </citation>
    <scope>NUCLEOTIDE SEQUENCE</scope>
    <source>
        <strain evidence="4">WB101</strain>
    </source>
</reference>
<keyword evidence="5" id="KW-1185">Reference proteome</keyword>
<dbReference type="EMBL" id="JAKLWS010000028">
    <property type="protein sequence ID" value="MCG2590235.1"/>
    <property type="molecule type" value="Genomic_DNA"/>
</dbReference>
<gene>
    <name evidence="4" type="ORF">L6773_16780</name>
</gene>
<evidence type="ECO:0000313" key="4">
    <source>
        <dbReference type="EMBL" id="MCG2590235.1"/>
    </source>
</evidence>
<evidence type="ECO:0000313" key="5">
    <source>
        <dbReference type="Proteomes" id="UP001165366"/>
    </source>
</evidence>
<comment type="caution">
    <text evidence="4">The sequence shown here is derived from an EMBL/GenBank/DDBJ whole genome shotgun (WGS) entry which is preliminary data.</text>
</comment>
<reference evidence="4" key="1">
    <citation type="submission" date="2022-01" db="EMBL/GenBank/DDBJ databases">
        <authorList>
            <person name="Wang Y."/>
        </authorList>
    </citation>
    <scope>NUCLEOTIDE SEQUENCE</scope>
    <source>
        <strain evidence="4">WB101</strain>
    </source>
</reference>
<dbReference type="SUPFAM" id="SSF53649">
    <property type="entry name" value="Alkaline phosphatase-like"/>
    <property type="match status" value="1"/>
</dbReference>
<evidence type="ECO:0000256" key="1">
    <source>
        <dbReference type="ARBA" id="ARBA00008779"/>
    </source>
</evidence>
<comment type="similarity">
    <text evidence="1">Belongs to the sulfatase family.</text>
</comment>
<feature type="domain" description="Sulfatase N-terminal" evidence="3">
    <location>
        <begin position="28"/>
        <end position="336"/>
    </location>
</feature>
<dbReference type="InterPro" id="IPR050738">
    <property type="entry name" value="Sulfatase"/>
</dbReference>
<dbReference type="CDD" id="cd16151">
    <property type="entry name" value="sulfatase_like"/>
    <property type="match status" value="1"/>
</dbReference>
<name>A0ABS9KHD8_9BACT</name>
<protein>
    <submittedName>
        <fullName evidence="4">Sulfatase-like hydrolase/transferase</fullName>
    </submittedName>
</protein>
<dbReference type="RefSeq" id="WP_237855599.1">
    <property type="nucleotide sequence ID" value="NZ_JAKLWS010000028.1"/>
</dbReference>
<accession>A0ABS9KHD8</accession>
<evidence type="ECO:0000259" key="3">
    <source>
        <dbReference type="Pfam" id="PF00884"/>
    </source>
</evidence>
<dbReference type="PANTHER" id="PTHR42693:SF53">
    <property type="entry name" value="ENDO-4-O-SULFATASE"/>
    <property type="match status" value="1"/>
</dbReference>
<organism evidence="4 5">
    <name type="scientific">Rhodohalobacter sulfatireducens</name>
    <dbReference type="NCBI Taxonomy" id="2911366"/>
    <lineage>
        <taxon>Bacteria</taxon>
        <taxon>Pseudomonadati</taxon>
        <taxon>Balneolota</taxon>
        <taxon>Balneolia</taxon>
        <taxon>Balneolales</taxon>
        <taxon>Balneolaceae</taxon>
        <taxon>Rhodohalobacter</taxon>
    </lineage>
</organism>
<dbReference type="PANTHER" id="PTHR42693">
    <property type="entry name" value="ARYLSULFATASE FAMILY MEMBER"/>
    <property type="match status" value="1"/>
</dbReference>
<dbReference type="PROSITE" id="PS51257">
    <property type="entry name" value="PROKAR_LIPOPROTEIN"/>
    <property type="match status" value="1"/>
</dbReference>
<dbReference type="InterPro" id="IPR017850">
    <property type="entry name" value="Alkaline_phosphatase_core_sf"/>
</dbReference>
<keyword evidence="2" id="KW-0378">Hydrolase</keyword>